<sequence>MHHVVTDHARRRARPAAAVGLLLALLLAVPLALVGAAPAHACRCAPGTTAQQARAADLVLTGTVVAVRDRGPETRERSARPGGQAQQRQQREQRQQRQQDQRARQRQQGRGAQRLGNVTMAVEVERVYAGRVPGARIAVTTAVQTSACGLGALDVGERYVFFLTEDARALRATSCDGTGPATAQQEAAVAAVLGEGRSLGAAADEPVDVELTPVATAGDVPRAAVVAAPGGLLVVLGLLGLAVLAGLGRRT</sequence>
<dbReference type="EMBL" id="BAAAMY010000001">
    <property type="protein sequence ID" value="GAA1904998.1"/>
    <property type="molecule type" value="Genomic_DNA"/>
</dbReference>
<proteinExistence type="predicted"/>
<comment type="caution">
    <text evidence="3">The sequence shown here is derived from an EMBL/GenBank/DDBJ whole genome shotgun (WGS) entry which is preliminary data.</text>
</comment>
<keyword evidence="4" id="KW-1185">Reference proteome</keyword>
<evidence type="ECO:0000313" key="4">
    <source>
        <dbReference type="Proteomes" id="UP001501612"/>
    </source>
</evidence>
<evidence type="ECO:0008006" key="5">
    <source>
        <dbReference type="Google" id="ProtNLM"/>
    </source>
</evidence>
<organism evidence="3 4">
    <name type="scientific">Nocardioides lentus</name>
    <dbReference type="NCBI Taxonomy" id="338077"/>
    <lineage>
        <taxon>Bacteria</taxon>
        <taxon>Bacillati</taxon>
        <taxon>Actinomycetota</taxon>
        <taxon>Actinomycetes</taxon>
        <taxon>Propionibacteriales</taxon>
        <taxon>Nocardioidaceae</taxon>
        <taxon>Nocardioides</taxon>
    </lineage>
</organism>
<dbReference type="Gene3D" id="2.40.50.120">
    <property type="match status" value="1"/>
</dbReference>
<evidence type="ECO:0000313" key="3">
    <source>
        <dbReference type="EMBL" id="GAA1904998.1"/>
    </source>
</evidence>
<reference evidence="4" key="1">
    <citation type="journal article" date="2019" name="Int. J. Syst. Evol. Microbiol.">
        <title>The Global Catalogue of Microorganisms (GCM) 10K type strain sequencing project: providing services to taxonomists for standard genome sequencing and annotation.</title>
        <authorList>
            <consortium name="The Broad Institute Genomics Platform"/>
            <consortium name="The Broad Institute Genome Sequencing Center for Infectious Disease"/>
            <person name="Wu L."/>
            <person name="Ma J."/>
        </authorList>
    </citation>
    <scope>NUCLEOTIDE SEQUENCE [LARGE SCALE GENOMIC DNA]</scope>
    <source>
        <strain evidence="4">JCM 14046</strain>
    </source>
</reference>
<keyword evidence="2" id="KW-1133">Transmembrane helix</keyword>
<dbReference type="RefSeq" id="WP_344002483.1">
    <property type="nucleotide sequence ID" value="NZ_BAAAMY010000001.1"/>
</dbReference>
<keyword evidence="2" id="KW-0812">Transmembrane</keyword>
<gene>
    <name evidence="3" type="ORF">GCM10009737_02180</name>
</gene>
<feature type="transmembrane region" description="Helical" evidence="2">
    <location>
        <begin position="223"/>
        <end position="247"/>
    </location>
</feature>
<dbReference type="SUPFAM" id="SSF50242">
    <property type="entry name" value="TIMP-like"/>
    <property type="match status" value="1"/>
</dbReference>
<feature type="compositionally biased region" description="Basic and acidic residues" evidence="1">
    <location>
        <begin position="69"/>
        <end position="79"/>
    </location>
</feature>
<protein>
    <recommendedName>
        <fullName evidence="5">Tissue inhibitor of metalloproteinase</fullName>
    </recommendedName>
</protein>
<feature type="compositionally biased region" description="Basic and acidic residues" evidence="1">
    <location>
        <begin position="89"/>
        <end position="103"/>
    </location>
</feature>
<feature type="region of interest" description="Disordered" evidence="1">
    <location>
        <begin position="69"/>
        <end position="114"/>
    </location>
</feature>
<dbReference type="Proteomes" id="UP001501612">
    <property type="component" value="Unassembled WGS sequence"/>
</dbReference>
<evidence type="ECO:0000256" key="2">
    <source>
        <dbReference type="SAM" id="Phobius"/>
    </source>
</evidence>
<keyword evidence="2" id="KW-0472">Membrane</keyword>
<evidence type="ECO:0000256" key="1">
    <source>
        <dbReference type="SAM" id="MobiDB-lite"/>
    </source>
</evidence>
<name>A0ABP5A8E7_9ACTN</name>
<accession>A0ABP5A8E7</accession>
<dbReference type="InterPro" id="IPR008993">
    <property type="entry name" value="TIMP-like_OB-fold"/>
</dbReference>